<dbReference type="STRING" id="215250.A0A316YML9"/>
<proteinExistence type="predicted"/>
<dbReference type="AlphaFoldDB" id="A0A316YML9"/>
<dbReference type="InterPro" id="IPR013262">
    <property type="entry name" value="OMP_MIM1/TOM13_mt"/>
</dbReference>
<keyword evidence="3" id="KW-1185">Reference proteome</keyword>
<feature type="compositionally biased region" description="Low complexity" evidence="1">
    <location>
        <begin position="142"/>
        <end position="151"/>
    </location>
</feature>
<feature type="compositionally biased region" description="Polar residues" evidence="1">
    <location>
        <begin position="184"/>
        <end position="198"/>
    </location>
</feature>
<dbReference type="EMBL" id="KZ819636">
    <property type="protein sequence ID" value="PWN90402.1"/>
    <property type="molecule type" value="Genomic_DNA"/>
</dbReference>
<feature type="compositionally biased region" description="Polar residues" evidence="1">
    <location>
        <begin position="52"/>
        <end position="63"/>
    </location>
</feature>
<evidence type="ECO:0000313" key="3">
    <source>
        <dbReference type="Proteomes" id="UP000245768"/>
    </source>
</evidence>
<accession>A0A316YML9</accession>
<feature type="compositionally biased region" description="Low complexity" evidence="1">
    <location>
        <begin position="318"/>
        <end position="330"/>
    </location>
</feature>
<feature type="compositionally biased region" description="Basic residues" evidence="1">
    <location>
        <begin position="240"/>
        <end position="258"/>
    </location>
</feature>
<sequence>MAETRPDEEVAETGRQAPRKEAEAVQHASDGARGGSSAASSSAAPSPSLSPWQNPAMTSSVISNLELGQGHGAPVEDLGTAGESEAGRNSSTEGIPRSSTVGREGFGGAPLAPRDILAQRPFLSEAGPSSDNTTDDGQGARTAASDLSNTSTLSAATAAVGGSADDSALDALVEAHKRDETLPVSGSSTPHRGSSLTGRSPRPDRKDASFGLDPDADTDNSVTGRPFRPLGGLLSSPSSRGHHHNHHHHHHHHHHHGHQDRSPYDQPEESAPSHTTVATGAPATMQTASDLPDPVPSVSATGMPRFLPRRTSDSPQRSPGSPNSANAPAPIEMQPPSADVDASKTPAYAPSGSLTLAAFSPGPMSWVRRLSLVGASLAINLGLPFLNGVMLGFGEIFARAVVAPWIGLAPAAVNVNAPGAAKDVTAASFSPSNVGPRYGGSARSAGSSAADAGSKGVDVESWQVDSKPSRRRTEL</sequence>
<dbReference type="Proteomes" id="UP000245768">
    <property type="component" value="Unassembled WGS sequence"/>
</dbReference>
<dbReference type="RefSeq" id="XP_025377600.1">
    <property type="nucleotide sequence ID" value="XM_025521688.1"/>
</dbReference>
<dbReference type="PANTHER" id="PTHR28241">
    <property type="entry name" value="MITOCHONDRIAL IMPORT PROTEIN 1"/>
    <property type="match status" value="1"/>
</dbReference>
<dbReference type="OrthoDB" id="5529571at2759"/>
<name>A0A316YML9_9BASI</name>
<reference evidence="2 3" key="1">
    <citation type="journal article" date="2018" name="Mol. Biol. Evol.">
        <title>Broad Genomic Sampling Reveals a Smut Pathogenic Ancestry of the Fungal Clade Ustilaginomycotina.</title>
        <authorList>
            <person name="Kijpornyongpan T."/>
            <person name="Mondo S.J."/>
            <person name="Barry K."/>
            <person name="Sandor L."/>
            <person name="Lee J."/>
            <person name="Lipzen A."/>
            <person name="Pangilinan J."/>
            <person name="LaButti K."/>
            <person name="Hainaut M."/>
            <person name="Henrissat B."/>
            <person name="Grigoriev I.V."/>
            <person name="Spatafora J.W."/>
            <person name="Aime M.C."/>
        </authorList>
    </citation>
    <scope>NUCLEOTIDE SEQUENCE [LARGE SCALE GENOMIC DNA]</scope>
    <source>
        <strain evidence="2 3">MCA 4198</strain>
    </source>
</reference>
<gene>
    <name evidence="2" type="ORF">FA10DRAFT_266887</name>
</gene>
<feature type="region of interest" description="Disordered" evidence="1">
    <location>
        <begin position="433"/>
        <end position="475"/>
    </location>
</feature>
<dbReference type="InParanoid" id="A0A316YML9"/>
<evidence type="ECO:0000256" key="1">
    <source>
        <dbReference type="SAM" id="MobiDB-lite"/>
    </source>
</evidence>
<organism evidence="2 3">
    <name type="scientific">Acaromyces ingoldii</name>
    <dbReference type="NCBI Taxonomy" id="215250"/>
    <lineage>
        <taxon>Eukaryota</taxon>
        <taxon>Fungi</taxon>
        <taxon>Dikarya</taxon>
        <taxon>Basidiomycota</taxon>
        <taxon>Ustilaginomycotina</taxon>
        <taxon>Exobasidiomycetes</taxon>
        <taxon>Exobasidiales</taxon>
        <taxon>Cryptobasidiaceae</taxon>
        <taxon>Acaromyces</taxon>
    </lineage>
</organism>
<evidence type="ECO:0008006" key="4">
    <source>
        <dbReference type="Google" id="ProtNLM"/>
    </source>
</evidence>
<feature type="compositionally biased region" description="Low complexity" evidence="1">
    <location>
        <begin position="28"/>
        <end position="51"/>
    </location>
</feature>
<dbReference type="GO" id="GO:0070096">
    <property type="term" value="P:mitochondrial outer membrane translocase complex assembly"/>
    <property type="evidence" value="ECO:0007669"/>
    <property type="project" value="TreeGrafter"/>
</dbReference>
<feature type="compositionally biased region" description="Polar residues" evidence="1">
    <location>
        <begin position="87"/>
        <end position="101"/>
    </location>
</feature>
<feature type="compositionally biased region" description="Polar residues" evidence="1">
    <location>
        <begin position="272"/>
        <end position="289"/>
    </location>
</feature>
<dbReference type="Pfam" id="PF08219">
    <property type="entry name" value="TOM13"/>
    <property type="match status" value="1"/>
</dbReference>
<evidence type="ECO:0000313" key="2">
    <source>
        <dbReference type="EMBL" id="PWN90402.1"/>
    </source>
</evidence>
<feature type="region of interest" description="Disordered" evidence="1">
    <location>
        <begin position="171"/>
        <end position="346"/>
    </location>
</feature>
<feature type="compositionally biased region" description="Low complexity" evidence="1">
    <location>
        <begin position="228"/>
        <end position="239"/>
    </location>
</feature>
<protein>
    <recommendedName>
        <fullName evidence="4">TOM13-domain-containing protein</fullName>
    </recommendedName>
</protein>
<feature type="region of interest" description="Disordered" evidence="1">
    <location>
        <begin position="1"/>
        <end position="151"/>
    </location>
</feature>
<feature type="compositionally biased region" description="Polar residues" evidence="1">
    <location>
        <begin position="127"/>
        <end position="136"/>
    </location>
</feature>
<dbReference type="GeneID" id="37043604"/>
<dbReference type="PANTHER" id="PTHR28241:SF1">
    <property type="entry name" value="MITOCHONDRIAL IMPORT PROTEIN 1"/>
    <property type="match status" value="1"/>
</dbReference>
<dbReference type="GO" id="GO:0005741">
    <property type="term" value="C:mitochondrial outer membrane"/>
    <property type="evidence" value="ECO:0007669"/>
    <property type="project" value="InterPro"/>
</dbReference>
<dbReference type="GO" id="GO:0045040">
    <property type="term" value="P:protein insertion into mitochondrial outer membrane"/>
    <property type="evidence" value="ECO:0007669"/>
    <property type="project" value="TreeGrafter"/>
</dbReference>
<feature type="compositionally biased region" description="Low complexity" evidence="1">
    <location>
        <begin position="439"/>
        <end position="456"/>
    </location>
</feature>